<dbReference type="Proteomes" id="UP000254927">
    <property type="component" value="Unassembled WGS sequence"/>
</dbReference>
<feature type="compositionally biased region" description="Basic and acidic residues" evidence="2">
    <location>
        <begin position="63"/>
        <end position="73"/>
    </location>
</feature>
<dbReference type="RefSeq" id="WP_074894703.1">
    <property type="nucleotide sequence ID" value="NZ_CP031252.1"/>
</dbReference>
<dbReference type="PANTHER" id="PTHR30157">
    <property type="entry name" value="FERRIC REDUCTASE, NADPH-DEPENDENT"/>
    <property type="match status" value="1"/>
</dbReference>
<dbReference type="Pfam" id="PF08021">
    <property type="entry name" value="FAD_binding_9"/>
    <property type="match status" value="1"/>
</dbReference>
<dbReference type="Gene3D" id="3.40.50.80">
    <property type="entry name" value="Nucleotide-binding domain of ferredoxin-NADP reductase (FNR) module"/>
    <property type="match status" value="1"/>
</dbReference>
<dbReference type="InterPro" id="IPR007037">
    <property type="entry name" value="SIP_rossman_dom"/>
</dbReference>
<dbReference type="PANTHER" id="PTHR30157:SF0">
    <property type="entry name" value="NADPH-DEPENDENT FERRIC-CHELATE REDUCTASE"/>
    <property type="match status" value="1"/>
</dbReference>
<dbReference type="Gene3D" id="2.40.30.10">
    <property type="entry name" value="Translation factors"/>
    <property type="match status" value="1"/>
</dbReference>
<dbReference type="GO" id="GO:0016491">
    <property type="term" value="F:oxidoreductase activity"/>
    <property type="evidence" value="ECO:0007669"/>
    <property type="project" value="InterPro"/>
</dbReference>
<dbReference type="InterPro" id="IPR039261">
    <property type="entry name" value="FNR_nucleotide-bd"/>
</dbReference>
<reference evidence="4 5" key="1">
    <citation type="submission" date="2018-06" db="EMBL/GenBank/DDBJ databases">
        <authorList>
            <consortium name="Pathogen Informatics"/>
            <person name="Doyle S."/>
        </authorList>
    </citation>
    <scope>NUCLEOTIDE SEQUENCE [LARGE SCALE GENOMIC DNA]</scope>
    <source>
        <strain evidence="4 5">NCTC10660</strain>
    </source>
</reference>
<organism evidence="4 5">
    <name type="scientific">Neisseria elongata</name>
    <dbReference type="NCBI Taxonomy" id="495"/>
    <lineage>
        <taxon>Bacteria</taxon>
        <taxon>Pseudomonadati</taxon>
        <taxon>Pseudomonadota</taxon>
        <taxon>Betaproteobacteria</taxon>
        <taxon>Neisseriales</taxon>
        <taxon>Neisseriaceae</taxon>
        <taxon>Neisseria</taxon>
    </lineage>
</organism>
<dbReference type="InterPro" id="IPR017927">
    <property type="entry name" value="FAD-bd_FR_type"/>
</dbReference>
<dbReference type="EMBL" id="UGQW01000002">
    <property type="protein sequence ID" value="STZ68342.1"/>
    <property type="molecule type" value="Genomic_DNA"/>
</dbReference>
<evidence type="ECO:0000313" key="4">
    <source>
        <dbReference type="EMBL" id="STZ68342.1"/>
    </source>
</evidence>
<evidence type="ECO:0000256" key="2">
    <source>
        <dbReference type="SAM" id="MobiDB-lite"/>
    </source>
</evidence>
<dbReference type="GeneID" id="93352845"/>
<dbReference type="CDD" id="cd06193">
    <property type="entry name" value="siderophore_interacting"/>
    <property type="match status" value="1"/>
</dbReference>
<evidence type="ECO:0000256" key="1">
    <source>
        <dbReference type="ARBA" id="ARBA00035644"/>
    </source>
</evidence>
<evidence type="ECO:0000313" key="5">
    <source>
        <dbReference type="Proteomes" id="UP000254927"/>
    </source>
</evidence>
<dbReference type="InterPro" id="IPR013113">
    <property type="entry name" value="SIP_FAD-bd"/>
</dbReference>
<gene>
    <name evidence="4" type="primary">viuB</name>
    <name evidence="4" type="ORF">NCTC10660_01858</name>
</gene>
<sequence>MNRPDRPRLIQVQSRRMLGKNMCRITFSGPELADYPCESNGVPFKLLLPRSGQAEPQMPEGFENGRPKWRDPSAKPYSRTYTVRRFDAGKCLLEVDFVLHGDNGPAAAFAARALPGQTVGITAPKRGSILKPAAYYLLAGDLTALPAIAAMLEQMPSEARGQVFLLLPDPADLPDDFRHPPGITVRTFIGGAEQNAAIVETVGQAEPENADCYVWFAAEAELVTALRPIARQTWKLPPARCYAVPYWRQGEAEEAYHQKRHAFVDGDAENPQQ</sequence>
<dbReference type="Pfam" id="PF04954">
    <property type="entry name" value="SIP"/>
    <property type="match status" value="1"/>
</dbReference>
<dbReference type="SUPFAM" id="SSF63380">
    <property type="entry name" value="Riboflavin synthase domain-like"/>
    <property type="match status" value="1"/>
</dbReference>
<feature type="domain" description="FAD-binding FR-type" evidence="3">
    <location>
        <begin position="5"/>
        <end position="131"/>
    </location>
</feature>
<name>A0A378U1Y1_NEIEL</name>
<feature type="region of interest" description="Disordered" evidence="2">
    <location>
        <begin position="52"/>
        <end position="74"/>
    </location>
</feature>
<evidence type="ECO:0000259" key="3">
    <source>
        <dbReference type="PROSITE" id="PS51384"/>
    </source>
</evidence>
<dbReference type="InterPro" id="IPR017938">
    <property type="entry name" value="Riboflavin_synthase-like_b-brl"/>
</dbReference>
<accession>A0A378U1Y1</accession>
<dbReference type="InterPro" id="IPR039374">
    <property type="entry name" value="SIP_fam"/>
</dbReference>
<protein>
    <submittedName>
        <fullName evidence="4">Vibriobactin utilization protein ViuB</fullName>
    </submittedName>
</protein>
<comment type="similarity">
    <text evidence="1">Belongs to the SIP oxidoreductase family.</text>
</comment>
<dbReference type="AlphaFoldDB" id="A0A378U1Y1"/>
<proteinExistence type="inferred from homology"/>
<dbReference type="PROSITE" id="PS51384">
    <property type="entry name" value="FAD_FR"/>
    <property type="match status" value="1"/>
</dbReference>